<feature type="transmembrane region" description="Helical" evidence="9">
    <location>
        <begin position="460"/>
        <end position="481"/>
    </location>
</feature>
<evidence type="ECO:0000256" key="3">
    <source>
        <dbReference type="ARBA" id="ARBA00022448"/>
    </source>
</evidence>
<comment type="subcellular location">
    <subcellularLocation>
        <location evidence="1">Cell membrane</location>
        <topology evidence="1">Multi-pass membrane protein</topology>
    </subcellularLocation>
</comment>
<comment type="caution">
    <text evidence="10">The sequence shown here is derived from an EMBL/GenBank/DDBJ whole genome shotgun (WGS) entry which is preliminary data.</text>
</comment>
<keyword evidence="5 9" id="KW-0812">Transmembrane</keyword>
<feature type="transmembrane region" description="Helical" evidence="9">
    <location>
        <begin position="487"/>
        <end position="506"/>
    </location>
</feature>
<evidence type="ECO:0000256" key="6">
    <source>
        <dbReference type="ARBA" id="ARBA00022989"/>
    </source>
</evidence>
<dbReference type="AlphaFoldDB" id="A0A839E309"/>
<keyword evidence="3" id="KW-0813">Transport</keyword>
<feature type="transmembrane region" description="Helical" evidence="9">
    <location>
        <begin position="106"/>
        <end position="125"/>
    </location>
</feature>
<proteinExistence type="inferred from homology"/>
<feature type="transmembrane region" description="Helical" evidence="9">
    <location>
        <begin position="280"/>
        <end position="307"/>
    </location>
</feature>
<evidence type="ECO:0000256" key="9">
    <source>
        <dbReference type="SAM" id="Phobius"/>
    </source>
</evidence>
<evidence type="ECO:0000256" key="8">
    <source>
        <dbReference type="SAM" id="MobiDB-lite"/>
    </source>
</evidence>
<evidence type="ECO:0000313" key="11">
    <source>
        <dbReference type="Proteomes" id="UP000569329"/>
    </source>
</evidence>
<gene>
    <name evidence="10" type="ORF">FHX42_004826</name>
</gene>
<accession>A0A839E309</accession>
<feature type="transmembrane region" description="Helical" evidence="9">
    <location>
        <begin position="160"/>
        <end position="179"/>
    </location>
</feature>
<evidence type="ECO:0000256" key="1">
    <source>
        <dbReference type="ARBA" id="ARBA00004651"/>
    </source>
</evidence>
<keyword evidence="11" id="KW-1185">Reference proteome</keyword>
<evidence type="ECO:0000256" key="4">
    <source>
        <dbReference type="ARBA" id="ARBA00022475"/>
    </source>
</evidence>
<keyword evidence="6 9" id="KW-1133">Transmembrane helix</keyword>
<dbReference type="RefSeq" id="WP_235987827.1">
    <property type="nucleotide sequence ID" value="NZ_JACGWZ010000008.1"/>
</dbReference>
<keyword evidence="4" id="KW-1003">Cell membrane</keyword>
<keyword evidence="7 9" id="KW-0472">Membrane</keyword>
<dbReference type="EMBL" id="JACGWZ010000008">
    <property type="protein sequence ID" value="MBA8827430.1"/>
    <property type="molecule type" value="Genomic_DNA"/>
</dbReference>
<feature type="transmembrane region" description="Helical" evidence="9">
    <location>
        <begin position="208"/>
        <end position="228"/>
    </location>
</feature>
<evidence type="ECO:0000256" key="5">
    <source>
        <dbReference type="ARBA" id="ARBA00022692"/>
    </source>
</evidence>
<reference evidence="10 11" key="1">
    <citation type="submission" date="2020-07" db="EMBL/GenBank/DDBJ databases">
        <title>Sequencing the genomes of 1000 actinobacteria strains.</title>
        <authorList>
            <person name="Klenk H.-P."/>
        </authorList>
    </citation>
    <scope>NUCLEOTIDE SEQUENCE [LARGE SCALE GENOMIC DNA]</scope>
    <source>
        <strain evidence="10 11">DSM 45975</strain>
    </source>
</reference>
<sequence length="520" mass="55069">MSSSVLSDAGQQNPASERDTRRRANVAVTVLSSGLLIAFVVVALLAPEATSSAVTAAFRVCAAWFGPYWQVLLLATFLIAAALGISRYGRVRLGGTDTPEFGHFKWLAMIMCTLLAAGGVFWAAAEPVYHYADLPPAYSAVAADSWEAVTVALAQSFSHWAFLAWAVLGTLGAIVMMRARERGLPLRPRTLLDPVFGERIQRHWFGTLVDVICIMAVVAGTVGPLGFLGLQVSYGMSALFGTPDTYPVQITIVLGLTAIAVVSVVAGIERGIQNLSRFNVWLSIVTLAAIVVLGSASFVVDGFLGGFARYVQDFVPLSLYRGDDEWLSSWTVFFFGWFIGYAPLMSIFVARISRGRTVRGLVGNLIGVAPVVTALWFTALGGTGIMLEQRTPGSVSGPLAEDGLPAVVIAISQQLPWGGLIGVVLLVLTTTFVATTTDSMSLAIATVGAGGEEPSKLSRAFWGLLMGAAASVLIAIGNGGVDALQSFIVVTAVPAGFVMLPTLWSAPRVVHRMAREQGIR</sequence>
<evidence type="ECO:0000313" key="10">
    <source>
        <dbReference type="EMBL" id="MBA8827430.1"/>
    </source>
</evidence>
<feature type="transmembrane region" description="Helical" evidence="9">
    <location>
        <begin position="361"/>
        <end position="387"/>
    </location>
</feature>
<dbReference type="PANTHER" id="PTHR30047:SF7">
    <property type="entry name" value="HIGH-AFFINITY CHOLINE TRANSPORT PROTEIN"/>
    <property type="match status" value="1"/>
</dbReference>
<comment type="similarity">
    <text evidence="2">Belongs to the BCCT transporter (TC 2.A.15) family.</text>
</comment>
<feature type="transmembrane region" description="Helical" evidence="9">
    <location>
        <begin position="420"/>
        <end position="448"/>
    </location>
</feature>
<feature type="transmembrane region" description="Helical" evidence="9">
    <location>
        <begin position="327"/>
        <end position="349"/>
    </location>
</feature>
<feature type="transmembrane region" description="Helical" evidence="9">
    <location>
        <begin position="26"/>
        <end position="47"/>
    </location>
</feature>
<feature type="region of interest" description="Disordered" evidence="8">
    <location>
        <begin position="1"/>
        <end position="20"/>
    </location>
</feature>
<dbReference type="GO" id="GO:0022857">
    <property type="term" value="F:transmembrane transporter activity"/>
    <property type="evidence" value="ECO:0007669"/>
    <property type="project" value="InterPro"/>
</dbReference>
<feature type="transmembrane region" description="Helical" evidence="9">
    <location>
        <begin position="248"/>
        <end position="268"/>
    </location>
</feature>
<dbReference type="GO" id="GO:0005886">
    <property type="term" value="C:plasma membrane"/>
    <property type="evidence" value="ECO:0007669"/>
    <property type="project" value="UniProtKB-SubCell"/>
</dbReference>
<protein>
    <submittedName>
        <fullName evidence="10">Choline-glycine betaine transporter</fullName>
    </submittedName>
</protein>
<dbReference type="Pfam" id="PF02028">
    <property type="entry name" value="BCCT"/>
    <property type="match status" value="1"/>
</dbReference>
<evidence type="ECO:0000256" key="7">
    <source>
        <dbReference type="ARBA" id="ARBA00023136"/>
    </source>
</evidence>
<evidence type="ECO:0000256" key="2">
    <source>
        <dbReference type="ARBA" id="ARBA00005658"/>
    </source>
</evidence>
<organism evidence="10 11">
    <name type="scientific">Halosaccharopolyspora lacisalsi</name>
    <dbReference type="NCBI Taxonomy" id="1000566"/>
    <lineage>
        <taxon>Bacteria</taxon>
        <taxon>Bacillati</taxon>
        <taxon>Actinomycetota</taxon>
        <taxon>Actinomycetes</taxon>
        <taxon>Pseudonocardiales</taxon>
        <taxon>Pseudonocardiaceae</taxon>
        <taxon>Halosaccharopolyspora</taxon>
    </lineage>
</organism>
<feature type="transmembrane region" description="Helical" evidence="9">
    <location>
        <begin position="67"/>
        <end position="85"/>
    </location>
</feature>
<dbReference type="PANTHER" id="PTHR30047">
    <property type="entry name" value="HIGH-AFFINITY CHOLINE TRANSPORT PROTEIN-RELATED"/>
    <property type="match status" value="1"/>
</dbReference>
<dbReference type="Proteomes" id="UP000569329">
    <property type="component" value="Unassembled WGS sequence"/>
</dbReference>
<dbReference type="InterPro" id="IPR000060">
    <property type="entry name" value="BCCT_transptr"/>
</dbReference>
<name>A0A839E309_9PSEU</name>
<feature type="compositionally biased region" description="Polar residues" evidence="8">
    <location>
        <begin position="1"/>
        <end position="15"/>
    </location>
</feature>